<protein>
    <recommendedName>
        <fullName evidence="3">proton-translocating NAD(P)(+) transhydrogenase</fullName>
        <ecNumber evidence="3">7.1.1.1</ecNumber>
    </recommendedName>
</protein>
<feature type="transmembrane region" description="Helical" evidence="14">
    <location>
        <begin position="76"/>
        <end position="97"/>
    </location>
</feature>
<dbReference type="PANTHER" id="PTHR10160:SF19">
    <property type="entry name" value="PROTON-TRANSLOCATING NAD(P)(+) TRANSHYDROGENASE"/>
    <property type="match status" value="1"/>
</dbReference>
<dbReference type="AlphaFoldDB" id="A0A8J7R104"/>
<keyword evidence="11 14" id="KW-0472">Membrane</keyword>
<evidence type="ECO:0000256" key="4">
    <source>
        <dbReference type="ARBA" id="ARBA00022475"/>
    </source>
</evidence>
<keyword evidence="5" id="KW-0997">Cell inner membrane</keyword>
<dbReference type="Proteomes" id="UP000666240">
    <property type="component" value="Unassembled WGS sequence"/>
</dbReference>
<evidence type="ECO:0000256" key="7">
    <source>
        <dbReference type="ARBA" id="ARBA00022857"/>
    </source>
</evidence>
<proteinExistence type="predicted"/>
<feature type="domain" description="NAD(P) transhydrogenase alpha subunit C-terminal" evidence="15">
    <location>
        <begin position="49"/>
        <end position="132"/>
    </location>
</feature>
<keyword evidence="6 14" id="KW-0812">Transmembrane</keyword>
<keyword evidence="10" id="KW-0520">NAD</keyword>
<evidence type="ECO:0000256" key="8">
    <source>
        <dbReference type="ARBA" id="ARBA00022967"/>
    </source>
</evidence>
<reference evidence="16" key="1">
    <citation type="submission" date="2021-03" db="EMBL/GenBank/DDBJ databases">
        <title>Genome sequencing and assembly of Tianweitania sediminis.</title>
        <authorList>
            <person name="Chhetri G."/>
        </authorList>
    </citation>
    <scope>NUCLEOTIDE SEQUENCE</scope>
    <source>
        <strain evidence="16">Z8</strain>
    </source>
</reference>
<evidence type="ECO:0000256" key="14">
    <source>
        <dbReference type="SAM" id="Phobius"/>
    </source>
</evidence>
<feature type="coiled-coil region" evidence="13">
    <location>
        <begin position="3"/>
        <end position="30"/>
    </location>
</feature>
<comment type="function">
    <text evidence="1">The transhydrogenation between NADH and NADP is coupled to respiration and ATP hydrolysis and functions as a proton pump across the membrane.</text>
</comment>
<comment type="subcellular location">
    <subcellularLocation>
        <location evidence="2">Cell inner membrane</location>
        <topology evidence="2">Multi-pass membrane protein</topology>
    </subcellularLocation>
</comment>
<evidence type="ECO:0000256" key="9">
    <source>
        <dbReference type="ARBA" id="ARBA00022989"/>
    </source>
</evidence>
<feature type="transmembrane region" description="Helical" evidence="14">
    <location>
        <begin position="45"/>
        <end position="64"/>
    </location>
</feature>
<evidence type="ECO:0000259" key="15">
    <source>
        <dbReference type="Pfam" id="PF12769"/>
    </source>
</evidence>
<name>A0A8J7R104_9HYPH</name>
<evidence type="ECO:0000256" key="12">
    <source>
        <dbReference type="ARBA" id="ARBA00048202"/>
    </source>
</evidence>
<keyword evidence="17" id="KW-1185">Reference proteome</keyword>
<keyword evidence="8" id="KW-1278">Translocase</keyword>
<dbReference type="PANTHER" id="PTHR10160">
    <property type="entry name" value="NAD(P) TRANSHYDROGENASE"/>
    <property type="match status" value="1"/>
</dbReference>
<sequence>MENNSVETALDQLDRAVANLRLTLDNADSVADAVHVASGGVVDPFVFRLAIFVLAIFVGYYVVWSVTPALHTPLMAVTNAISSVIVVGALLAVGISASGLATGFGFIALVLAAVNIFGGFLVTQRMLAMYKKKER</sequence>
<evidence type="ECO:0000256" key="13">
    <source>
        <dbReference type="SAM" id="Coils"/>
    </source>
</evidence>
<evidence type="ECO:0000256" key="11">
    <source>
        <dbReference type="ARBA" id="ARBA00023136"/>
    </source>
</evidence>
<accession>A0A8J7R104</accession>
<comment type="catalytic activity">
    <reaction evidence="12">
        <text>NAD(+) + NADPH + H(+)(in) = NADH + NADP(+) + H(+)(out)</text>
        <dbReference type="Rhea" id="RHEA:47992"/>
        <dbReference type="ChEBI" id="CHEBI:15378"/>
        <dbReference type="ChEBI" id="CHEBI:57540"/>
        <dbReference type="ChEBI" id="CHEBI:57783"/>
        <dbReference type="ChEBI" id="CHEBI:57945"/>
        <dbReference type="ChEBI" id="CHEBI:58349"/>
        <dbReference type="EC" id="7.1.1.1"/>
    </reaction>
</comment>
<dbReference type="GO" id="GO:0006740">
    <property type="term" value="P:NADPH regeneration"/>
    <property type="evidence" value="ECO:0007669"/>
    <property type="project" value="TreeGrafter"/>
</dbReference>
<dbReference type="GO" id="GO:0008750">
    <property type="term" value="F:proton-translocating NAD(P)+ transhydrogenase activity"/>
    <property type="evidence" value="ECO:0007669"/>
    <property type="project" value="UniProtKB-EC"/>
</dbReference>
<dbReference type="EMBL" id="JAGIYY010000001">
    <property type="protein sequence ID" value="MBP0438220.1"/>
    <property type="molecule type" value="Genomic_DNA"/>
</dbReference>
<keyword evidence="13" id="KW-0175">Coiled coil</keyword>
<dbReference type="EC" id="7.1.1.1" evidence="3"/>
<evidence type="ECO:0000256" key="2">
    <source>
        <dbReference type="ARBA" id="ARBA00004429"/>
    </source>
</evidence>
<evidence type="ECO:0000313" key="17">
    <source>
        <dbReference type="Proteomes" id="UP000666240"/>
    </source>
</evidence>
<evidence type="ECO:0000256" key="5">
    <source>
        <dbReference type="ARBA" id="ARBA00022519"/>
    </source>
</evidence>
<feature type="transmembrane region" description="Helical" evidence="14">
    <location>
        <begin position="103"/>
        <end position="123"/>
    </location>
</feature>
<keyword evidence="9 14" id="KW-1133">Transmembrane helix</keyword>
<comment type="caution">
    <text evidence="16">The sequence shown here is derived from an EMBL/GenBank/DDBJ whole genome shotgun (WGS) entry which is preliminary data.</text>
</comment>
<evidence type="ECO:0000256" key="1">
    <source>
        <dbReference type="ARBA" id="ARBA00003943"/>
    </source>
</evidence>
<evidence type="ECO:0000256" key="6">
    <source>
        <dbReference type="ARBA" id="ARBA00022692"/>
    </source>
</evidence>
<dbReference type="GO" id="GO:0005886">
    <property type="term" value="C:plasma membrane"/>
    <property type="evidence" value="ECO:0007669"/>
    <property type="project" value="UniProtKB-SubCell"/>
</dbReference>
<evidence type="ECO:0000313" key="16">
    <source>
        <dbReference type="EMBL" id="MBP0438220.1"/>
    </source>
</evidence>
<evidence type="ECO:0000256" key="3">
    <source>
        <dbReference type="ARBA" id="ARBA00012943"/>
    </source>
</evidence>
<gene>
    <name evidence="16" type="ORF">J5Y06_06135</name>
</gene>
<organism evidence="16 17">
    <name type="scientific">Tianweitania sediminis</name>
    <dbReference type="NCBI Taxonomy" id="1502156"/>
    <lineage>
        <taxon>Bacteria</taxon>
        <taxon>Pseudomonadati</taxon>
        <taxon>Pseudomonadota</taxon>
        <taxon>Alphaproteobacteria</taxon>
        <taxon>Hyphomicrobiales</taxon>
        <taxon>Phyllobacteriaceae</taxon>
        <taxon>Tianweitania</taxon>
    </lineage>
</organism>
<dbReference type="RefSeq" id="WP_209334137.1">
    <property type="nucleotide sequence ID" value="NZ_JAGIYY010000001.1"/>
</dbReference>
<dbReference type="InterPro" id="IPR024605">
    <property type="entry name" value="NADP_transhyd_a_C"/>
</dbReference>
<dbReference type="GO" id="GO:0050661">
    <property type="term" value="F:NADP binding"/>
    <property type="evidence" value="ECO:0007669"/>
    <property type="project" value="TreeGrafter"/>
</dbReference>
<keyword evidence="4" id="KW-1003">Cell membrane</keyword>
<dbReference type="Pfam" id="PF12769">
    <property type="entry name" value="PNTB_4TM"/>
    <property type="match status" value="1"/>
</dbReference>
<keyword evidence="7" id="KW-0521">NADP</keyword>
<evidence type="ECO:0000256" key="10">
    <source>
        <dbReference type="ARBA" id="ARBA00023027"/>
    </source>
</evidence>